<organism evidence="9 10">
    <name type="scientific">Rothia aeria</name>
    <dbReference type="NCBI Taxonomy" id="172042"/>
    <lineage>
        <taxon>Bacteria</taxon>
        <taxon>Bacillati</taxon>
        <taxon>Actinomycetota</taxon>
        <taxon>Actinomycetes</taxon>
        <taxon>Micrococcales</taxon>
        <taxon>Micrococcaceae</taxon>
        <taxon>Rothia</taxon>
    </lineage>
</organism>
<name>A0A2Z5QWG8_9MICC</name>
<evidence type="ECO:0000256" key="6">
    <source>
        <dbReference type="ARBA" id="ARBA00023306"/>
    </source>
</evidence>
<keyword evidence="10" id="KW-1185">Reference proteome</keyword>
<keyword evidence="6 7" id="KW-0131">Cell cycle</keyword>
<evidence type="ECO:0000313" key="10">
    <source>
        <dbReference type="Proteomes" id="UP000250241"/>
    </source>
</evidence>
<dbReference type="GO" id="GO:0005886">
    <property type="term" value="C:plasma membrane"/>
    <property type="evidence" value="ECO:0007669"/>
    <property type="project" value="UniProtKB-SubCell"/>
</dbReference>
<evidence type="ECO:0000256" key="4">
    <source>
        <dbReference type="ARBA" id="ARBA00022989"/>
    </source>
</evidence>
<proteinExistence type="inferred from homology"/>
<dbReference type="AlphaFoldDB" id="A0A2Z5QWG8"/>
<evidence type="ECO:0000256" key="8">
    <source>
        <dbReference type="SAM" id="MobiDB-lite"/>
    </source>
</evidence>
<dbReference type="Pfam" id="PF06781">
    <property type="entry name" value="CrgA"/>
    <property type="match status" value="1"/>
</dbReference>
<comment type="similarity">
    <text evidence="7">Belongs to the CrgA family.</text>
</comment>
<protein>
    <recommendedName>
        <fullName evidence="7">Cell division protein CrgA</fullName>
    </recommendedName>
</protein>
<dbReference type="InterPro" id="IPR009619">
    <property type="entry name" value="CrgA"/>
</dbReference>
<evidence type="ECO:0000256" key="5">
    <source>
        <dbReference type="ARBA" id="ARBA00023136"/>
    </source>
</evidence>
<evidence type="ECO:0000256" key="2">
    <source>
        <dbReference type="ARBA" id="ARBA00022618"/>
    </source>
</evidence>
<keyword evidence="4 7" id="KW-1133">Transmembrane helix</keyword>
<evidence type="ECO:0000256" key="1">
    <source>
        <dbReference type="ARBA" id="ARBA00022475"/>
    </source>
</evidence>
<accession>A0A2Z5QWG8</accession>
<evidence type="ECO:0000256" key="7">
    <source>
        <dbReference type="HAMAP-Rule" id="MF_00631"/>
    </source>
</evidence>
<dbReference type="HAMAP" id="MF_00631">
    <property type="entry name" value="CrgA"/>
    <property type="match status" value="1"/>
</dbReference>
<keyword evidence="3 7" id="KW-0812">Transmembrane</keyword>
<dbReference type="KEGG" id="raj:RA11412_0437"/>
<dbReference type="GO" id="GO:0051301">
    <property type="term" value="P:cell division"/>
    <property type="evidence" value="ECO:0007669"/>
    <property type="project" value="UniProtKB-UniRule"/>
</dbReference>
<comment type="function">
    <text evidence="7">Involved in cell division.</text>
</comment>
<reference evidence="9 10" key="1">
    <citation type="submission" date="2016-10" db="EMBL/GenBank/DDBJ databases">
        <title>Genome sequence of Rothia aeria strain JCM11412.</title>
        <authorList>
            <person name="Nambu T."/>
        </authorList>
    </citation>
    <scope>NUCLEOTIDE SEQUENCE [LARGE SCALE GENOMIC DNA]</scope>
    <source>
        <strain evidence="9 10">JCM 11412</strain>
    </source>
</reference>
<keyword evidence="2 7" id="KW-0132">Cell division</keyword>
<feature type="transmembrane region" description="Helical" evidence="7">
    <location>
        <begin position="101"/>
        <end position="123"/>
    </location>
</feature>
<dbReference type="Proteomes" id="UP000250241">
    <property type="component" value="Chromosome"/>
</dbReference>
<feature type="transmembrane region" description="Helical" evidence="7">
    <location>
        <begin position="72"/>
        <end position="95"/>
    </location>
</feature>
<evidence type="ECO:0000313" key="9">
    <source>
        <dbReference type="EMBL" id="BAV86736.1"/>
    </source>
</evidence>
<gene>
    <name evidence="7" type="primary">crgA</name>
    <name evidence="9" type="ORF">RA11412_0437</name>
</gene>
<sequence length="127" mass="14467">MLCGGNYVWFGQGKKKKGSASKSSGAKAKDAKKKQKAEQKKVVARDTLNEERLRKVAEEMEQGQPLRDQTPLWYRVIMFSFLAVGLLWIVVYYIFEGLYPIAGIGMWNITIGIGALMVSMLMMTRWR</sequence>
<dbReference type="EMBL" id="AP017895">
    <property type="protein sequence ID" value="BAV86736.1"/>
    <property type="molecule type" value="Genomic_DNA"/>
</dbReference>
<feature type="region of interest" description="Disordered" evidence="8">
    <location>
        <begin position="12"/>
        <end position="41"/>
    </location>
</feature>
<evidence type="ECO:0000256" key="3">
    <source>
        <dbReference type="ARBA" id="ARBA00022692"/>
    </source>
</evidence>
<keyword evidence="1 7" id="KW-1003">Cell membrane</keyword>
<keyword evidence="5 7" id="KW-0472">Membrane</keyword>
<comment type="subcellular location">
    <subcellularLocation>
        <location evidence="7">Cell membrane</location>
        <topology evidence="7">Multi-pass membrane protein</topology>
    </subcellularLocation>
</comment>